<keyword evidence="2" id="KW-1185">Reference proteome</keyword>
<dbReference type="InterPro" id="IPR007337">
    <property type="entry name" value="RelB/DinJ"/>
</dbReference>
<protein>
    <recommendedName>
        <fullName evidence="3">Damage-inducible protein J</fullName>
    </recommendedName>
</protein>
<reference evidence="1 2" key="1">
    <citation type="submission" date="2015-07" db="EMBL/GenBank/DDBJ databases">
        <title>Lactobacillus korensis/26-25/ whole genome sequencing.</title>
        <authorList>
            <person name="Kim M.K."/>
            <person name="Im W.-T."/>
            <person name="Srinivasan S."/>
            <person name="Lee J.-J."/>
        </authorList>
    </citation>
    <scope>NUCLEOTIDE SEQUENCE [LARGE SCALE GENOMIC DNA]</scope>
    <source>
        <strain evidence="1 2">26-25</strain>
    </source>
</reference>
<evidence type="ECO:0008006" key="3">
    <source>
        <dbReference type="Google" id="ProtNLM"/>
    </source>
</evidence>
<dbReference type="EMBL" id="CP012033">
    <property type="protein sequence ID" value="AKP66060.1"/>
    <property type="molecule type" value="Genomic_DNA"/>
</dbReference>
<accession>A0AAC8ZHH3</accession>
<proteinExistence type="predicted"/>
<dbReference type="KEGG" id="lko:ABN16_09375"/>
<dbReference type="GO" id="GO:0006355">
    <property type="term" value="P:regulation of DNA-templated transcription"/>
    <property type="evidence" value="ECO:0007669"/>
    <property type="project" value="InterPro"/>
</dbReference>
<dbReference type="Pfam" id="PF04221">
    <property type="entry name" value="RelB"/>
    <property type="match status" value="1"/>
</dbReference>
<evidence type="ECO:0000313" key="1">
    <source>
        <dbReference type="EMBL" id="AKP66060.1"/>
    </source>
</evidence>
<organism evidence="1 2">
    <name type="scientific">Levilactobacillus koreensis</name>
    <dbReference type="NCBI Taxonomy" id="637971"/>
    <lineage>
        <taxon>Bacteria</taxon>
        <taxon>Bacillati</taxon>
        <taxon>Bacillota</taxon>
        <taxon>Bacilli</taxon>
        <taxon>Lactobacillales</taxon>
        <taxon>Lactobacillaceae</taxon>
        <taxon>Levilactobacillus</taxon>
    </lineage>
</organism>
<dbReference type="Gene3D" id="1.10.1220.10">
    <property type="entry name" value="Met repressor-like"/>
    <property type="match status" value="1"/>
</dbReference>
<sequence length="90" mass="10035">MAAVARIQVRIDADIKKKAESKLKQNGLTISDFTRIMMTNVANGKLDHALEIVNQEVNDSLQEVLEQSSDQKLQGYSDLNSLNTALFKND</sequence>
<gene>
    <name evidence="1" type="ORF">ABN16_09375</name>
</gene>
<name>A0AAC8ZHH3_9LACO</name>
<evidence type="ECO:0000313" key="2">
    <source>
        <dbReference type="Proteomes" id="UP000036000"/>
    </source>
</evidence>
<dbReference type="InterPro" id="IPR013321">
    <property type="entry name" value="Arc_rbn_hlx_hlx"/>
</dbReference>
<dbReference type="AlphaFoldDB" id="A0AAC8ZHH3"/>
<dbReference type="Proteomes" id="UP000036000">
    <property type="component" value="Chromosome"/>
</dbReference>